<dbReference type="OMA" id="ICKSYNE"/>
<name>A0A0M4E8W3_DROBS</name>
<sequence>MRIKFPYLIHCAVLVAFTLTTVECAVFKFSNAICETYNHSLIEINECRLRAISRTRNTLNIHGTFTKAINHVVVEGQILKKANTYLPWLYRARINCCRFIKSPYNPIAVLVFNLFKEFSNFNHTCPYVEFSNINHTCPYYNYVVIDGFYLRSEVLPHAIPSGDYLVNLTFIMDQAPRLNLNFYFEFKED</sequence>
<keyword evidence="1" id="KW-0732">Signal</keyword>
<gene>
    <name evidence="2" type="ORF">Dbus_chr2Rg813</name>
</gene>
<dbReference type="PANTHER" id="PTHR20898:SF0">
    <property type="entry name" value="DAEDALUS ON 3-RELATED"/>
    <property type="match status" value="1"/>
</dbReference>
<dbReference type="PANTHER" id="PTHR20898">
    <property type="entry name" value="DAEDALUS ON 3-RELATED-RELATED"/>
    <property type="match status" value="1"/>
</dbReference>
<feature type="chain" id="PRO_5005793231" evidence="1">
    <location>
        <begin position="25"/>
        <end position="189"/>
    </location>
</feature>
<accession>A0A0M4E8W3</accession>
<dbReference type="EMBL" id="CP012524">
    <property type="protein sequence ID" value="ALC41234.1"/>
    <property type="molecule type" value="Genomic_DNA"/>
</dbReference>
<protein>
    <submittedName>
        <fullName evidence="2">CG33927</fullName>
    </submittedName>
</protein>
<evidence type="ECO:0000313" key="2">
    <source>
        <dbReference type="EMBL" id="ALC41234.1"/>
    </source>
</evidence>
<keyword evidence="3" id="KW-1185">Reference proteome</keyword>
<dbReference type="OrthoDB" id="7727171at2759"/>
<dbReference type="SMART" id="SM00697">
    <property type="entry name" value="DM8"/>
    <property type="match status" value="1"/>
</dbReference>
<dbReference type="Pfam" id="PF06477">
    <property type="entry name" value="DUF1091"/>
    <property type="match status" value="2"/>
</dbReference>
<reference evidence="2 3" key="1">
    <citation type="submission" date="2015-08" db="EMBL/GenBank/DDBJ databases">
        <title>Ancestral chromatin configuration constrains chromatin evolution on differentiating sex chromosomes in Drosophila.</title>
        <authorList>
            <person name="Zhou Q."/>
            <person name="Bachtrog D."/>
        </authorList>
    </citation>
    <scope>NUCLEOTIDE SEQUENCE [LARGE SCALE GENOMIC DNA]</scope>
    <source>
        <tissue evidence="2">Whole larvae</tissue>
    </source>
</reference>
<dbReference type="AlphaFoldDB" id="A0A0M4E8W3"/>
<proteinExistence type="predicted"/>
<organism evidence="2 3">
    <name type="scientific">Drosophila busckii</name>
    <name type="common">Fruit fly</name>
    <dbReference type="NCBI Taxonomy" id="30019"/>
    <lineage>
        <taxon>Eukaryota</taxon>
        <taxon>Metazoa</taxon>
        <taxon>Ecdysozoa</taxon>
        <taxon>Arthropoda</taxon>
        <taxon>Hexapoda</taxon>
        <taxon>Insecta</taxon>
        <taxon>Pterygota</taxon>
        <taxon>Neoptera</taxon>
        <taxon>Endopterygota</taxon>
        <taxon>Diptera</taxon>
        <taxon>Brachycera</taxon>
        <taxon>Muscomorpha</taxon>
        <taxon>Ephydroidea</taxon>
        <taxon>Drosophilidae</taxon>
        <taxon>Drosophila</taxon>
    </lineage>
</organism>
<dbReference type="InterPro" id="IPR010512">
    <property type="entry name" value="DUF1091"/>
</dbReference>
<evidence type="ECO:0000256" key="1">
    <source>
        <dbReference type="SAM" id="SignalP"/>
    </source>
</evidence>
<dbReference type="Proteomes" id="UP000494163">
    <property type="component" value="Chromosome 2R"/>
</dbReference>
<feature type="signal peptide" evidence="1">
    <location>
        <begin position="1"/>
        <end position="24"/>
    </location>
</feature>
<evidence type="ECO:0000313" key="3">
    <source>
        <dbReference type="Proteomes" id="UP000494163"/>
    </source>
</evidence>